<evidence type="ECO:0000256" key="2">
    <source>
        <dbReference type="ARBA" id="ARBA00006337"/>
    </source>
</evidence>
<dbReference type="PANTHER" id="PTHR22777:SF32">
    <property type="entry name" value="UPF0053 INNER MEMBRANE PROTEIN YFJD"/>
    <property type="match status" value="1"/>
</dbReference>
<evidence type="ECO:0000313" key="8">
    <source>
        <dbReference type="EMBL" id="MPN48961.1"/>
    </source>
</evidence>
<proteinExistence type="inferred from homology"/>
<dbReference type="InterPro" id="IPR000644">
    <property type="entry name" value="CBS_dom"/>
</dbReference>
<evidence type="ECO:0000256" key="4">
    <source>
        <dbReference type="ARBA" id="ARBA00022737"/>
    </source>
</evidence>
<organism evidence="8">
    <name type="scientific">bioreactor metagenome</name>
    <dbReference type="NCBI Taxonomy" id="1076179"/>
    <lineage>
        <taxon>unclassified sequences</taxon>
        <taxon>metagenomes</taxon>
        <taxon>ecological metagenomes</taxon>
    </lineage>
</organism>
<dbReference type="InterPro" id="IPR036318">
    <property type="entry name" value="FAD-bd_PCMH-like_sf"/>
</dbReference>
<dbReference type="Gene3D" id="3.30.465.10">
    <property type="match status" value="1"/>
</dbReference>
<dbReference type="SUPFAM" id="SSF54631">
    <property type="entry name" value="CBS-domain pair"/>
    <property type="match status" value="1"/>
</dbReference>
<dbReference type="SMART" id="SM01091">
    <property type="entry name" value="CorC_HlyC"/>
    <property type="match status" value="1"/>
</dbReference>
<keyword evidence="3" id="KW-0472">Membrane</keyword>
<feature type="domain" description="CBS" evidence="7">
    <location>
        <begin position="1"/>
        <end position="53"/>
    </location>
</feature>
<comment type="subcellular location">
    <subcellularLocation>
        <location evidence="1">Cell membrane</location>
        <topology evidence="1">Multi-pass membrane protein</topology>
    </subcellularLocation>
</comment>
<evidence type="ECO:0000256" key="5">
    <source>
        <dbReference type="ARBA" id="ARBA00023122"/>
    </source>
</evidence>
<sequence length="160" mass="17904">MFVPENCRARELLLDFRAKRTQIAIVVDEYGGTAGIVTMEDILEEIVGNIEDEFDPEDDELRPVEGGLLADGAADLEDVFDWFGLPMPEPEPEDDFDSVGGLITARLGRIPQQGEPVSLIYGGLLLRVEQVNERRVEKVFCQKQPQPAKQKETEDKETDA</sequence>
<keyword evidence="4" id="KW-0677">Repeat</keyword>
<evidence type="ECO:0000256" key="3">
    <source>
        <dbReference type="ARBA" id="ARBA00022475"/>
    </source>
</evidence>
<dbReference type="SUPFAM" id="SSF56176">
    <property type="entry name" value="FAD-binding/transporter-associated domain-like"/>
    <property type="match status" value="1"/>
</dbReference>
<dbReference type="InterPro" id="IPR005170">
    <property type="entry name" value="Transptr-assoc_dom"/>
</dbReference>
<dbReference type="InterPro" id="IPR016169">
    <property type="entry name" value="FAD-bd_PCMH_sub2"/>
</dbReference>
<evidence type="ECO:0000259" key="7">
    <source>
        <dbReference type="PROSITE" id="PS51371"/>
    </source>
</evidence>
<protein>
    <recommendedName>
        <fullName evidence="7">CBS domain-containing protein</fullName>
    </recommendedName>
</protein>
<feature type="compositionally biased region" description="Basic and acidic residues" evidence="6">
    <location>
        <begin position="149"/>
        <end position="160"/>
    </location>
</feature>
<dbReference type="AlphaFoldDB" id="A0A645IC78"/>
<dbReference type="GO" id="GO:0005886">
    <property type="term" value="C:plasma membrane"/>
    <property type="evidence" value="ECO:0007669"/>
    <property type="project" value="UniProtKB-SubCell"/>
</dbReference>
<dbReference type="InterPro" id="IPR046342">
    <property type="entry name" value="CBS_dom_sf"/>
</dbReference>
<comment type="caution">
    <text evidence="8">The sequence shown here is derived from an EMBL/GenBank/DDBJ whole genome shotgun (WGS) entry which is preliminary data.</text>
</comment>
<keyword evidence="3" id="KW-1003">Cell membrane</keyword>
<dbReference type="Pfam" id="PF00571">
    <property type="entry name" value="CBS"/>
    <property type="match status" value="1"/>
</dbReference>
<dbReference type="Gene3D" id="3.90.1280.20">
    <property type="match status" value="1"/>
</dbReference>
<reference evidence="8" key="1">
    <citation type="submission" date="2019-08" db="EMBL/GenBank/DDBJ databases">
        <authorList>
            <person name="Kucharzyk K."/>
            <person name="Murdoch R.W."/>
            <person name="Higgins S."/>
            <person name="Loffler F."/>
        </authorList>
    </citation>
    <scope>NUCLEOTIDE SEQUENCE</scope>
</reference>
<keyword evidence="5" id="KW-0129">CBS domain</keyword>
<evidence type="ECO:0000256" key="6">
    <source>
        <dbReference type="SAM" id="MobiDB-lite"/>
    </source>
</evidence>
<evidence type="ECO:0000256" key="1">
    <source>
        <dbReference type="ARBA" id="ARBA00004651"/>
    </source>
</evidence>
<dbReference type="EMBL" id="VSSQ01111761">
    <property type="protein sequence ID" value="MPN48961.1"/>
    <property type="molecule type" value="Genomic_DNA"/>
</dbReference>
<accession>A0A645IC78</accession>
<gene>
    <name evidence="8" type="ORF">SDC9_196574</name>
</gene>
<dbReference type="PANTHER" id="PTHR22777">
    <property type="entry name" value="HEMOLYSIN-RELATED"/>
    <property type="match status" value="1"/>
</dbReference>
<feature type="region of interest" description="Disordered" evidence="6">
    <location>
        <begin position="140"/>
        <end position="160"/>
    </location>
</feature>
<name>A0A645IC78_9ZZZZ</name>
<dbReference type="GO" id="GO:0050660">
    <property type="term" value="F:flavin adenine dinucleotide binding"/>
    <property type="evidence" value="ECO:0007669"/>
    <property type="project" value="InterPro"/>
</dbReference>
<dbReference type="Pfam" id="PF03471">
    <property type="entry name" value="CorC_HlyC"/>
    <property type="match status" value="1"/>
</dbReference>
<comment type="similarity">
    <text evidence="2">Belongs to the UPF0053 family.</text>
</comment>
<dbReference type="PROSITE" id="PS51371">
    <property type="entry name" value="CBS"/>
    <property type="match status" value="1"/>
</dbReference>